<dbReference type="EMBL" id="RBWE01000001">
    <property type="protein sequence ID" value="RKO67856.1"/>
    <property type="molecule type" value="Genomic_DNA"/>
</dbReference>
<comment type="subcellular location">
    <subcellularLocation>
        <location evidence="1">Bacterial microcompartment</location>
    </subcellularLocation>
</comment>
<evidence type="ECO:0000256" key="3">
    <source>
        <dbReference type="PROSITE-ProRule" id="PRU01278"/>
    </source>
</evidence>
<dbReference type="Gene3D" id="3.30.70.1710">
    <property type="match status" value="2"/>
</dbReference>
<feature type="domain" description="BMC" evidence="4">
    <location>
        <begin position="97"/>
        <end position="182"/>
    </location>
</feature>
<dbReference type="OrthoDB" id="9791973at2"/>
<proteinExistence type="inferred from homology"/>
<name>A0A494WWE8_9FIRM</name>
<evidence type="ECO:0000313" key="5">
    <source>
        <dbReference type="EMBL" id="RKO67856.1"/>
    </source>
</evidence>
<dbReference type="InterPro" id="IPR050575">
    <property type="entry name" value="BMC_shell"/>
</dbReference>
<dbReference type="InterPro" id="IPR000249">
    <property type="entry name" value="BMC_dom"/>
</dbReference>
<sequence length="182" mass="18495">MMNALGMVEWRGIARGIAATDALLKSSPVELVLATPVCPGKFVAMISGEVGAVRNAVRAAVDFDSENVVDSLVLGTVHPSVFPALTGTSAVPAARGSLGVIETFACAAAIKAGDAAVKGGQVQLLEIRLARGLGGKSLVLLQGEVAAVQAAVGRAVAAVENGLIVGVEVISSLHRSLWEKLF</sequence>
<dbReference type="AlphaFoldDB" id="A0A494WWE8"/>
<evidence type="ECO:0000313" key="6">
    <source>
        <dbReference type="Proteomes" id="UP000271256"/>
    </source>
</evidence>
<dbReference type="InterPro" id="IPR044872">
    <property type="entry name" value="CcmK/CsoS1_BMC"/>
</dbReference>
<protein>
    <submittedName>
        <fullName evidence="5">BMC domain-containing protein</fullName>
    </submittedName>
</protein>
<evidence type="ECO:0000256" key="1">
    <source>
        <dbReference type="ARBA" id="ARBA00024322"/>
    </source>
</evidence>
<dbReference type="PIRSF" id="PIRSF034834">
    <property type="entry name" value="PduT"/>
    <property type="match status" value="1"/>
</dbReference>
<dbReference type="Proteomes" id="UP000271256">
    <property type="component" value="Unassembled WGS sequence"/>
</dbReference>
<gene>
    <name evidence="5" type="ORF">D7024_13515</name>
</gene>
<comment type="caution">
    <text evidence="5">The sequence shown here is derived from an EMBL/GenBank/DDBJ whole genome shotgun (WGS) entry which is preliminary data.</text>
</comment>
<keyword evidence="2" id="KW-1283">Bacterial microcompartment</keyword>
<dbReference type="PANTHER" id="PTHR33941:SF11">
    <property type="entry name" value="BACTERIAL MICROCOMPARTMENT SHELL PROTEIN PDUJ"/>
    <property type="match status" value="1"/>
</dbReference>
<dbReference type="InterPro" id="IPR011238">
    <property type="entry name" value="Micro_shell_prot_PduT"/>
</dbReference>
<dbReference type="SUPFAM" id="SSF143414">
    <property type="entry name" value="CcmK-like"/>
    <property type="match status" value="2"/>
</dbReference>
<dbReference type="SMART" id="SM00877">
    <property type="entry name" value="BMC"/>
    <property type="match status" value="2"/>
</dbReference>
<dbReference type="CDD" id="cd07053">
    <property type="entry name" value="BMC_PduT_repeat1"/>
    <property type="match status" value="1"/>
</dbReference>
<evidence type="ECO:0000256" key="2">
    <source>
        <dbReference type="ARBA" id="ARBA00024446"/>
    </source>
</evidence>
<comment type="similarity">
    <text evidence="3">Belongs to the bacterial microcompartments protein family.</text>
</comment>
<dbReference type="Pfam" id="PF00936">
    <property type="entry name" value="BMC"/>
    <property type="match status" value="2"/>
</dbReference>
<accession>A0A494WWE8</accession>
<reference evidence="5 6" key="1">
    <citation type="submission" date="2018-10" db="EMBL/GenBank/DDBJ databases">
        <authorList>
            <person name="Grouzdev D.S."/>
            <person name="Krutkina M.S."/>
            <person name="Tourova T.P."/>
            <person name="Nazina T.N."/>
        </authorList>
    </citation>
    <scope>NUCLEOTIDE SEQUENCE [LARGE SCALE GENOMIC DNA]</scope>
    <source>
        <strain evidence="5 6">435</strain>
    </source>
</reference>
<dbReference type="InterPro" id="IPR037233">
    <property type="entry name" value="CcmK-like_sf"/>
</dbReference>
<keyword evidence="6" id="KW-1185">Reference proteome</keyword>
<evidence type="ECO:0000259" key="4">
    <source>
        <dbReference type="PROSITE" id="PS51930"/>
    </source>
</evidence>
<dbReference type="PANTHER" id="PTHR33941">
    <property type="entry name" value="PROPANEDIOL UTILIZATION PROTEIN PDUA"/>
    <property type="match status" value="1"/>
</dbReference>
<dbReference type="GO" id="GO:0031469">
    <property type="term" value="C:bacterial microcompartment"/>
    <property type="evidence" value="ECO:0007669"/>
    <property type="project" value="UniProtKB-SubCell"/>
</dbReference>
<feature type="domain" description="BMC" evidence="4">
    <location>
        <begin position="4"/>
        <end position="86"/>
    </location>
</feature>
<organism evidence="5 6">
    <name type="scientific">Desulfofundulus salinus</name>
    <dbReference type="NCBI Taxonomy" id="2419843"/>
    <lineage>
        <taxon>Bacteria</taxon>
        <taxon>Bacillati</taxon>
        <taxon>Bacillota</taxon>
        <taxon>Clostridia</taxon>
        <taxon>Eubacteriales</taxon>
        <taxon>Peptococcaceae</taxon>
        <taxon>Desulfofundulus</taxon>
    </lineage>
</organism>
<dbReference type="PROSITE" id="PS51930">
    <property type="entry name" value="BMC_2"/>
    <property type="match status" value="2"/>
</dbReference>